<comment type="caution">
    <text evidence="4">The sequence shown here is derived from an EMBL/GenBank/DDBJ whole genome shotgun (WGS) entry which is preliminary data.</text>
</comment>
<gene>
    <name evidence="4" type="ORF">CVT25_009260</name>
</gene>
<protein>
    <recommendedName>
        <fullName evidence="3">AMP-dependent synthetase/ligase domain-containing protein</fullName>
    </recommendedName>
</protein>
<keyword evidence="1" id="KW-0596">Phosphopantetheine</keyword>
<dbReference type="InterPro" id="IPR000873">
    <property type="entry name" value="AMP-dep_synth/lig_dom"/>
</dbReference>
<feature type="domain" description="AMP-dependent synthetase/ligase" evidence="3">
    <location>
        <begin position="59"/>
        <end position="378"/>
    </location>
</feature>
<accession>A0A409XTF6</accession>
<keyword evidence="2" id="KW-0597">Phosphoprotein</keyword>
<evidence type="ECO:0000256" key="1">
    <source>
        <dbReference type="ARBA" id="ARBA00022450"/>
    </source>
</evidence>
<proteinExistence type="predicted"/>
<organism evidence="4 5">
    <name type="scientific">Psilocybe cyanescens</name>
    <dbReference type="NCBI Taxonomy" id="93625"/>
    <lineage>
        <taxon>Eukaryota</taxon>
        <taxon>Fungi</taxon>
        <taxon>Dikarya</taxon>
        <taxon>Basidiomycota</taxon>
        <taxon>Agaricomycotina</taxon>
        <taxon>Agaricomycetes</taxon>
        <taxon>Agaricomycetidae</taxon>
        <taxon>Agaricales</taxon>
        <taxon>Agaricineae</taxon>
        <taxon>Strophariaceae</taxon>
        <taxon>Psilocybe</taxon>
    </lineage>
</organism>
<name>A0A409XTF6_PSICY</name>
<sequence>MGQALSYFSGSFSTVEQVPRPSFVKPPAELDIEYVFDFHHENNPHYAVFQHPDNSQTGVQRVYTYAEVVPAIHRAGRIIGESIGKTEPQYSVAPVVAVFAEINNMTYATHLLGLLRAGITAFLISPRFHSAVIAELLRMARPTHVLVSDSLRHIAVQAVSEMYASKVSDDEVIPVVVDLPSHGELYPGHNNFEELPRHHENFAKNSLIVHSSSSTSSCPKIIPWSSNYIRANSIGIEYSDVDFEGKILGGQSAEFFHTAGLYILFGMPRAGFVMAVMSPEDPRAVIPANRDMVFEGYKKSEINIGWASPRFLEAWSKEPDNIEYLSNLDCMIYGGSALSKAAGDKLTSNGVKLCNAYGATEVGAISKFVSEPQTTDWEYFNLNPGIKYELLPREDGLYEAVIVYQKGYHEIPVCEVEWKGKPAYACGDLLIPHPIKRDFYKVIGRNKDMILLSSGQAVNPVDIEDALRVHTEIKDAVVFGQGRPFLGILVSPNPSAPVMEKERDAMSARIWEVIEEYNKTLPEFSRIRKEAYLISEVERPFLYGEKGLSKRSLILDEYRKEVERCYMSIL</sequence>
<reference evidence="4 5" key="1">
    <citation type="journal article" date="2018" name="Evol. Lett.">
        <title>Horizontal gene cluster transfer increased hallucinogenic mushroom diversity.</title>
        <authorList>
            <person name="Reynolds H.T."/>
            <person name="Vijayakumar V."/>
            <person name="Gluck-Thaler E."/>
            <person name="Korotkin H.B."/>
            <person name="Matheny P.B."/>
            <person name="Slot J.C."/>
        </authorList>
    </citation>
    <scope>NUCLEOTIDE SEQUENCE [LARGE SCALE GENOMIC DNA]</scope>
    <source>
        <strain evidence="4 5">2631</strain>
    </source>
</reference>
<dbReference type="Proteomes" id="UP000283269">
    <property type="component" value="Unassembled WGS sequence"/>
</dbReference>
<dbReference type="AlphaFoldDB" id="A0A409XTF6"/>
<dbReference type="Pfam" id="PF23562">
    <property type="entry name" value="AMP-binding_C_3"/>
    <property type="match status" value="1"/>
</dbReference>
<dbReference type="InterPro" id="IPR042099">
    <property type="entry name" value="ANL_N_sf"/>
</dbReference>
<evidence type="ECO:0000256" key="2">
    <source>
        <dbReference type="ARBA" id="ARBA00022553"/>
    </source>
</evidence>
<dbReference type="InParanoid" id="A0A409XTF6"/>
<dbReference type="Pfam" id="PF00501">
    <property type="entry name" value="AMP-binding"/>
    <property type="match status" value="1"/>
</dbReference>
<dbReference type="OrthoDB" id="429813at2759"/>
<dbReference type="SUPFAM" id="SSF56801">
    <property type="entry name" value="Acetyl-CoA synthetase-like"/>
    <property type="match status" value="1"/>
</dbReference>
<evidence type="ECO:0000313" key="4">
    <source>
        <dbReference type="EMBL" id="PPQ94109.1"/>
    </source>
</evidence>
<dbReference type="PANTHER" id="PTHR43439:SF2">
    <property type="entry name" value="ENZYME, PUTATIVE (JCVI)-RELATED"/>
    <property type="match status" value="1"/>
</dbReference>
<evidence type="ECO:0000313" key="5">
    <source>
        <dbReference type="Proteomes" id="UP000283269"/>
    </source>
</evidence>
<evidence type="ECO:0000259" key="3">
    <source>
        <dbReference type="Pfam" id="PF00501"/>
    </source>
</evidence>
<dbReference type="PANTHER" id="PTHR43439">
    <property type="entry name" value="PHENYLACETATE-COENZYME A LIGASE"/>
    <property type="match status" value="1"/>
</dbReference>
<dbReference type="STRING" id="93625.A0A409XTF6"/>
<dbReference type="Gene3D" id="3.40.50.12780">
    <property type="entry name" value="N-terminal domain of ligase-like"/>
    <property type="match status" value="1"/>
</dbReference>
<dbReference type="InterPro" id="IPR051414">
    <property type="entry name" value="Adenylate-forming_Reductase"/>
</dbReference>
<keyword evidence="5" id="KW-1185">Reference proteome</keyword>
<dbReference type="EMBL" id="NHYD01000466">
    <property type="protein sequence ID" value="PPQ94109.1"/>
    <property type="molecule type" value="Genomic_DNA"/>
</dbReference>